<dbReference type="EMBL" id="JAAXOS010000003">
    <property type="protein sequence ID" value="NKY26059.1"/>
    <property type="molecule type" value="Genomic_DNA"/>
</dbReference>
<keyword evidence="1" id="KW-0472">Membrane</keyword>
<protein>
    <submittedName>
        <fullName evidence="2">Uncharacterized protein</fullName>
    </submittedName>
</protein>
<keyword evidence="1" id="KW-0812">Transmembrane</keyword>
<accession>A0A7X6L1R9</accession>
<sequence length="228" mass="25324">MTSPQRPDGLGFAREFSGNPRMQLYWAVQAIVVIHAMSTLAGAAARAGVRERQWRRILLSVLAGVCVLLVGYEIWVLVVVGLWPAMPPLWAQRLTISFQVAVSVLLVVGTTGPVVLGILRSARLASSYIERLAPLHHWLTQRYPQVRFRSRVSRRAETRVTDMLIEVSDALRLLQREAPALAAAYRLDHESIRAAARDSPRHAAYELTAAELFDARTPSVLSVNRPDG</sequence>
<evidence type="ECO:0000313" key="3">
    <source>
        <dbReference type="Proteomes" id="UP000540698"/>
    </source>
</evidence>
<feature type="transmembrane region" description="Helical" evidence="1">
    <location>
        <begin position="57"/>
        <end position="84"/>
    </location>
</feature>
<feature type="transmembrane region" description="Helical" evidence="1">
    <location>
        <begin position="24"/>
        <end position="45"/>
    </location>
</feature>
<name>A0A7X6L1R9_9NOCA</name>
<feature type="transmembrane region" description="Helical" evidence="1">
    <location>
        <begin position="96"/>
        <end position="119"/>
    </location>
</feature>
<dbReference type="RefSeq" id="WP_157114368.1">
    <property type="nucleotide sequence ID" value="NZ_JAAXOS010000003.1"/>
</dbReference>
<proteinExistence type="predicted"/>
<evidence type="ECO:0000313" key="2">
    <source>
        <dbReference type="EMBL" id="NKY26059.1"/>
    </source>
</evidence>
<keyword evidence="1" id="KW-1133">Transmembrane helix</keyword>
<gene>
    <name evidence="2" type="ORF">HGB38_07475</name>
</gene>
<evidence type="ECO:0000256" key="1">
    <source>
        <dbReference type="SAM" id="Phobius"/>
    </source>
</evidence>
<organism evidence="2 3">
    <name type="scientific">Nocardia gamkensis</name>
    <dbReference type="NCBI Taxonomy" id="352869"/>
    <lineage>
        <taxon>Bacteria</taxon>
        <taxon>Bacillati</taxon>
        <taxon>Actinomycetota</taxon>
        <taxon>Actinomycetes</taxon>
        <taxon>Mycobacteriales</taxon>
        <taxon>Nocardiaceae</taxon>
        <taxon>Nocardia</taxon>
    </lineage>
</organism>
<keyword evidence="3" id="KW-1185">Reference proteome</keyword>
<dbReference type="AlphaFoldDB" id="A0A7X6L1R9"/>
<dbReference type="Proteomes" id="UP000540698">
    <property type="component" value="Unassembled WGS sequence"/>
</dbReference>
<reference evidence="2 3" key="1">
    <citation type="submission" date="2020-04" db="EMBL/GenBank/DDBJ databases">
        <title>MicrobeNet Type strains.</title>
        <authorList>
            <person name="Nicholson A.C."/>
        </authorList>
    </citation>
    <scope>NUCLEOTIDE SEQUENCE [LARGE SCALE GENOMIC DNA]</scope>
    <source>
        <strain evidence="2 3">DSM 44956</strain>
    </source>
</reference>
<comment type="caution">
    <text evidence="2">The sequence shown here is derived from an EMBL/GenBank/DDBJ whole genome shotgun (WGS) entry which is preliminary data.</text>
</comment>